<protein>
    <submittedName>
        <fullName evidence="1">Uncharacterized protein</fullName>
    </submittedName>
</protein>
<dbReference type="Proteomes" id="UP000019494">
    <property type="component" value="Unassembled WGS sequence"/>
</dbReference>
<evidence type="ECO:0000313" key="2">
    <source>
        <dbReference type="Proteomes" id="UP000019494"/>
    </source>
</evidence>
<gene>
    <name evidence="1" type="ORF">N864_22200</name>
</gene>
<sequence>MFAAIAGERLQQTIYLLALAIYPLEIVQAIVGCAFDHGRIISFADARPATDTPRLHRGAFRE</sequence>
<evidence type="ECO:0000313" key="1">
    <source>
        <dbReference type="EMBL" id="EWT06342.1"/>
    </source>
</evidence>
<proteinExistence type="predicted"/>
<keyword evidence="2" id="KW-1185">Reference proteome</keyword>
<name>W9GMJ9_9MICO</name>
<accession>W9GMJ9</accession>
<dbReference type="AlphaFoldDB" id="W9GMJ9"/>
<dbReference type="EMBL" id="AWQS01000053">
    <property type="protein sequence ID" value="EWT06342.1"/>
    <property type="molecule type" value="Genomic_DNA"/>
</dbReference>
<organism evidence="1 2">
    <name type="scientific">Intrasporangium chromatireducens Q5-1</name>
    <dbReference type="NCBI Taxonomy" id="584657"/>
    <lineage>
        <taxon>Bacteria</taxon>
        <taxon>Bacillati</taxon>
        <taxon>Actinomycetota</taxon>
        <taxon>Actinomycetes</taxon>
        <taxon>Micrococcales</taxon>
        <taxon>Intrasporangiaceae</taxon>
        <taxon>Intrasporangium</taxon>
    </lineage>
</organism>
<comment type="caution">
    <text evidence="1">The sequence shown here is derived from an EMBL/GenBank/DDBJ whole genome shotgun (WGS) entry which is preliminary data.</text>
</comment>
<reference evidence="2" key="1">
    <citation type="submission" date="2013-08" db="EMBL/GenBank/DDBJ databases">
        <title>Intrasporangium oryzae NRRL B-24470.</title>
        <authorList>
            <person name="Liu H."/>
            <person name="Wang G."/>
        </authorList>
    </citation>
    <scope>NUCLEOTIDE SEQUENCE [LARGE SCALE GENOMIC DNA]</scope>
    <source>
        <strain evidence="2">Q5-1</strain>
    </source>
</reference>